<dbReference type="AlphaFoldDB" id="A0A6C0F3G6"/>
<name>A0A6C0F3G6_9ZZZZ</name>
<reference evidence="2" key="1">
    <citation type="journal article" date="2020" name="Nature">
        <title>Giant virus diversity and host interactions through global metagenomics.</title>
        <authorList>
            <person name="Schulz F."/>
            <person name="Roux S."/>
            <person name="Paez-Espino D."/>
            <person name="Jungbluth S."/>
            <person name="Walsh D.A."/>
            <person name="Denef V.J."/>
            <person name="McMahon K.D."/>
            <person name="Konstantinidis K.T."/>
            <person name="Eloe-Fadrosh E.A."/>
            <person name="Kyrpides N.C."/>
            <person name="Woyke T."/>
        </authorList>
    </citation>
    <scope>NUCLEOTIDE SEQUENCE</scope>
    <source>
        <strain evidence="2">GVMAG-M-3300009182-46</strain>
    </source>
</reference>
<protein>
    <submittedName>
        <fullName evidence="2">Uncharacterized protein</fullName>
    </submittedName>
</protein>
<feature type="region of interest" description="Disordered" evidence="1">
    <location>
        <begin position="1"/>
        <end position="25"/>
    </location>
</feature>
<accession>A0A6C0F3G6</accession>
<evidence type="ECO:0000256" key="1">
    <source>
        <dbReference type="SAM" id="MobiDB-lite"/>
    </source>
</evidence>
<dbReference type="EMBL" id="MN739030">
    <property type="protein sequence ID" value="QHT36078.1"/>
    <property type="molecule type" value="Genomic_DNA"/>
</dbReference>
<sequence>MVTKTKRSSKNFTYKNHQVHHRGNKKTVRTVIIRNGKGFKRVVRYHKGTIKSNIKKSLKRVEIELIHLGKFIPKLFADCECGGKRQK</sequence>
<evidence type="ECO:0000313" key="2">
    <source>
        <dbReference type="EMBL" id="QHT36078.1"/>
    </source>
</evidence>
<organism evidence="2">
    <name type="scientific">viral metagenome</name>
    <dbReference type="NCBI Taxonomy" id="1070528"/>
    <lineage>
        <taxon>unclassified sequences</taxon>
        <taxon>metagenomes</taxon>
        <taxon>organismal metagenomes</taxon>
    </lineage>
</organism>
<proteinExistence type="predicted"/>